<dbReference type="GO" id="GO:0005886">
    <property type="term" value="C:plasma membrane"/>
    <property type="evidence" value="ECO:0007669"/>
    <property type="project" value="UniProtKB-SubCell"/>
</dbReference>
<dbReference type="PANTHER" id="PTHR48061:SF46">
    <property type="entry name" value="LEUCINE-RICH REPEAT-CONTAINING N-TERMINAL PLANT-TYPE DOMAIN-CONTAINING PROTEIN"/>
    <property type="match status" value="1"/>
</dbReference>
<sequence length="1027" mass="113417">MGFSLLSLSQFLSSILFLFHFQTTISSSNNSSPSHSCAHDQSVSLLQFKASFSINSSASGYCQHPKTESWKEGTDCCLWDGVTCELKTGVVTELHLACSLLYGTLHPNSTLFSLRHLRMLDLSDNHFMSSHISPQFGQFSNLTYLNLSLSVFAGQVPSEFSLLSKLVSLDLSANYYPSLEPISFDKLVQNLTQLRELRLSNVDMSLVAPDSLMNLSSSLSSLILNSCGLQGKLPSSMRKFKHLQYLNLGDNSFSGPIPYDFEQLTELVSLVLSGNENGYLSLEPTSFDKLVQNLTQLNKLHLSFVDMSLVVPNFLMNLSSSLSSLTLYSCGLQGEFPSLMTKFKHLQYLDLRYNNLTGSIPYEFGQLSELVSIDLCYNDYLSVEPNSFDKIVQNLTKLSGLRLGYVNMDLVIPNSLANLSSSLTGLALWGCGLQGKFPGNIFLLPNLQVLDLTYNEHLTGSFPSSNVSNDLQLLGLSRTRVSVDLGNDFFTNLKLLGVLVLRDCNILRSNLTLIGHLTQLTRLDLAGNNLGGLIPSSLKNLVQLNSLYLENNNFSGQIPDFLSTLTQLENLRLSDNHLLGTIPSQINTLSLKLFDLRNNHLHGPIPSSIFKQENLEALALASNSKLTGEISSSICNFKFLRLLDLSNNSFSGSVPQCLGNFSNSLSILNLGMNNLQGTIFSTFSKGNNLGYLNLNGNELEGKIPSSIINCAMLEILDLGNNKIEDTFPYFLETLPELHVLVLKSNKLQGFVNGPTTNDSFPKLRIFDISSNNLSGPLPTEYLYSLEALMASDKKSAYMMARNYSDYAYSIRVTWKGFEIDFQKIQSALGILDFSNNNFTGEIPKLIGKLNGLLQLNLSHNSLRGQIPLSLGKLFNLESLDLSSNLLTGRIPQQLAFITSLAVLNLSHNQLEGAIPSGKQFNTFNASSFEGNLGLCGFPMPNCNSSEAPALQPSNFHDGDDSTFFADGFGWKAVAIGYGCGFVFGVTVGYVVFRTRKPAWFLRLVEDKWNLKARRTKKNARRNGVRRN</sequence>
<keyword evidence="9 12" id="KW-0472">Membrane</keyword>
<keyword evidence="6 13" id="KW-0732">Signal</keyword>
<dbReference type="InterPro" id="IPR013210">
    <property type="entry name" value="LRR_N_plant-typ"/>
</dbReference>
<dbReference type="Pfam" id="PF00560">
    <property type="entry name" value="LRR_1"/>
    <property type="match status" value="6"/>
</dbReference>
<dbReference type="Pfam" id="PF08263">
    <property type="entry name" value="LRRNT_2"/>
    <property type="match status" value="1"/>
</dbReference>
<keyword evidence="10" id="KW-0675">Receptor</keyword>
<feature type="transmembrane region" description="Helical" evidence="12">
    <location>
        <begin position="968"/>
        <end position="992"/>
    </location>
</feature>
<dbReference type="InterPro" id="IPR032675">
    <property type="entry name" value="LRR_dom_sf"/>
</dbReference>
<evidence type="ECO:0000256" key="3">
    <source>
        <dbReference type="ARBA" id="ARBA00022475"/>
    </source>
</evidence>
<gene>
    <name evidence="15" type="ORF">SVIM_LOCUS274190</name>
</gene>
<name>A0A6N2M9P4_SALVM</name>
<evidence type="ECO:0000256" key="2">
    <source>
        <dbReference type="ARBA" id="ARBA00009592"/>
    </source>
</evidence>
<evidence type="ECO:0000256" key="1">
    <source>
        <dbReference type="ARBA" id="ARBA00004251"/>
    </source>
</evidence>
<dbReference type="Gene3D" id="3.80.10.10">
    <property type="entry name" value="Ribonuclease Inhibitor"/>
    <property type="match status" value="5"/>
</dbReference>
<dbReference type="InterPro" id="IPR001611">
    <property type="entry name" value="Leu-rich_rpt"/>
</dbReference>
<evidence type="ECO:0000256" key="12">
    <source>
        <dbReference type="SAM" id="Phobius"/>
    </source>
</evidence>
<evidence type="ECO:0000256" key="13">
    <source>
        <dbReference type="SAM" id="SignalP"/>
    </source>
</evidence>
<comment type="similarity">
    <text evidence="2">Belongs to the RLP family.</text>
</comment>
<evidence type="ECO:0000256" key="10">
    <source>
        <dbReference type="ARBA" id="ARBA00023170"/>
    </source>
</evidence>
<dbReference type="Pfam" id="PF13855">
    <property type="entry name" value="LRR_8"/>
    <property type="match status" value="3"/>
</dbReference>
<dbReference type="AlphaFoldDB" id="A0A6N2M9P4"/>
<dbReference type="FunFam" id="3.80.10.10:FF:000041">
    <property type="entry name" value="LRR receptor-like serine/threonine-protein kinase ERECTA"/>
    <property type="match status" value="1"/>
</dbReference>
<evidence type="ECO:0000256" key="8">
    <source>
        <dbReference type="ARBA" id="ARBA00022989"/>
    </source>
</evidence>
<keyword evidence="5 12" id="KW-0812">Transmembrane</keyword>
<feature type="domain" description="Leucine-rich repeat-containing N-terminal plant-type" evidence="14">
    <location>
        <begin position="40"/>
        <end position="84"/>
    </location>
</feature>
<feature type="signal peptide" evidence="13">
    <location>
        <begin position="1"/>
        <end position="26"/>
    </location>
</feature>
<evidence type="ECO:0000256" key="5">
    <source>
        <dbReference type="ARBA" id="ARBA00022692"/>
    </source>
</evidence>
<reference evidence="15" key="1">
    <citation type="submission" date="2019-03" db="EMBL/GenBank/DDBJ databases">
        <authorList>
            <person name="Mank J."/>
            <person name="Almeida P."/>
        </authorList>
    </citation>
    <scope>NUCLEOTIDE SEQUENCE</scope>
    <source>
        <strain evidence="15">78183</strain>
    </source>
</reference>
<proteinExistence type="inferred from homology"/>
<keyword evidence="4" id="KW-0433">Leucine-rich repeat</keyword>
<dbReference type="PRINTS" id="PR00019">
    <property type="entry name" value="LEURICHRPT"/>
</dbReference>
<evidence type="ECO:0000256" key="4">
    <source>
        <dbReference type="ARBA" id="ARBA00022614"/>
    </source>
</evidence>
<dbReference type="SUPFAM" id="SSF52047">
    <property type="entry name" value="RNI-like"/>
    <property type="match status" value="1"/>
</dbReference>
<organism evidence="15">
    <name type="scientific">Salix viminalis</name>
    <name type="common">Common osier</name>
    <name type="synonym">Basket willow</name>
    <dbReference type="NCBI Taxonomy" id="40686"/>
    <lineage>
        <taxon>Eukaryota</taxon>
        <taxon>Viridiplantae</taxon>
        <taxon>Streptophyta</taxon>
        <taxon>Embryophyta</taxon>
        <taxon>Tracheophyta</taxon>
        <taxon>Spermatophyta</taxon>
        <taxon>Magnoliopsida</taxon>
        <taxon>eudicotyledons</taxon>
        <taxon>Gunneridae</taxon>
        <taxon>Pentapetalae</taxon>
        <taxon>rosids</taxon>
        <taxon>fabids</taxon>
        <taxon>Malpighiales</taxon>
        <taxon>Salicaceae</taxon>
        <taxon>Saliceae</taxon>
        <taxon>Salix</taxon>
    </lineage>
</organism>
<dbReference type="InterPro" id="IPR003591">
    <property type="entry name" value="Leu-rich_rpt_typical-subtyp"/>
</dbReference>
<dbReference type="EMBL" id="CAADRP010001602">
    <property type="protein sequence ID" value="VFU44537.1"/>
    <property type="molecule type" value="Genomic_DNA"/>
</dbReference>
<evidence type="ECO:0000313" key="15">
    <source>
        <dbReference type="EMBL" id="VFU44537.1"/>
    </source>
</evidence>
<evidence type="ECO:0000256" key="11">
    <source>
        <dbReference type="ARBA" id="ARBA00023180"/>
    </source>
</evidence>
<dbReference type="SUPFAM" id="SSF52058">
    <property type="entry name" value="L domain-like"/>
    <property type="match status" value="2"/>
</dbReference>
<feature type="chain" id="PRO_5026772901" description="Leucine-rich repeat-containing N-terminal plant-type domain-containing protein" evidence="13">
    <location>
        <begin position="27"/>
        <end position="1027"/>
    </location>
</feature>
<dbReference type="PANTHER" id="PTHR48061">
    <property type="entry name" value="LEUCINE-RICH REPEAT RECEPTOR PROTEIN KINASE EMS1-LIKE-RELATED"/>
    <property type="match status" value="1"/>
</dbReference>
<dbReference type="FunFam" id="3.80.10.10:FF:000095">
    <property type="entry name" value="LRR receptor-like serine/threonine-protein kinase GSO1"/>
    <property type="match status" value="1"/>
</dbReference>
<keyword evidence="8 12" id="KW-1133">Transmembrane helix</keyword>
<keyword evidence="7" id="KW-0677">Repeat</keyword>
<evidence type="ECO:0000256" key="9">
    <source>
        <dbReference type="ARBA" id="ARBA00023136"/>
    </source>
</evidence>
<accession>A0A6N2M9P4</accession>
<dbReference type="FunFam" id="3.80.10.10:FF:000111">
    <property type="entry name" value="LRR receptor-like serine/threonine-protein kinase ERECTA"/>
    <property type="match status" value="1"/>
</dbReference>
<evidence type="ECO:0000259" key="14">
    <source>
        <dbReference type="Pfam" id="PF08263"/>
    </source>
</evidence>
<dbReference type="InterPro" id="IPR046956">
    <property type="entry name" value="RLP23-like"/>
</dbReference>
<evidence type="ECO:0000256" key="7">
    <source>
        <dbReference type="ARBA" id="ARBA00022737"/>
    </source>
</evidence>
<protein>
    <recommendedName>
        <fullName evidence="14">Leucine-rich repeat-containing N-terminal plant-type domain-containing protein</fullName>
    </recommendedName>
</protein>
<dbReference type="SMART" id="SM00369">
    <property type="entry name" value="LRR_TYP"/>
    <property type="match status" value="10"/>
</dbReference>
<comment type="subcellular location">
    <subcellularLocation>
        <location evidence="1">Cell membrane</location>
        <topology evidence="1">Single-pass type I membrane protein</topology>
    </subcellularLocation>
</comment>
<keyword evidence="3" id="KW-1003">Cell membrane</keyword>
<keyword evidence="11" id="KW-0325">Glycoprotein</keyword>
<evidence type="ECO:0000256" key="6">
    <source>
        <dbReference type="ARBA" id="ARBA00022729"/>
    </source>
</evidence>